<keyword evidence="1" id="KW-1133">Transmembrane helix</keyword>
<accession>U5DGL4</accession>
<dbReference type="AlphaFoldDB" id="U5DGL4"/>
<dbReference type="InParanoid" id="U5DGL4"/>
<protein>
    <submittedName>
        <fullName evidence="2">Uncharacterized protein</fullName>
    </submittedName>
</protein>
<evidence type="ECO:0000313" key="3">
    <source>
        <dbReference type="Proteomes" id="UP000016960"/>
    </source>
</evidence>
<evidence type="ECO:0000256" key="1">
    <source>
        <dbReference type="SAM" id="Phobius"/>
    </source>
</evidence>
<keyword evidence="1" id="KW-0812">Transmembrane</keyword>
<evidence type="ECO:0000313" key="2">
    <source>
        <dbReference type="EMBL" id="ERN40427.1"/>
    </source>
</evidence>
<keyword evidence="3" id="KW-1185">Reference proteome</keyword>
<dbReference type="EMBL" id="ASSJ01000076">
    <property type="protein sequence ID" value="ERN40427.1"/>
    <property type="molecule type" value="Genomic_DNA"/>
</dbReference>
<sequence>MKVAKYAIAGNSIVNNLPQTAAVVQPKAESLLKVLKCGSDRTSDPELEWFPCSDAGGGPVEDAIAASCGDDDRGAGAVAVALYGVMVLGGVAIVFGLRRPGA</sequence>
<feature type="transmembrane region" description="Helical" evidence="1">
    <location>
        <begin position="77"/>
        <end position="97"/>
    </location>
</feature>
<dbReference type="Proteomes" id="UP000016960">
    <property type="component" value="Unassembled WGS sequence"/>
</dbReference>
<dbReference type="RefSeq" id="WP_022608563.1">
    <property type="nucleotide sequence ID" value="NZ_ASSJ01000076.1"/>
</dbReference>
<name>U5DGL4_9CHRO</name>
<comment type="caution">
    <text evidence="2">The sequence shown here is derived from an EMBL/GenBank/DDBJ whole genome shotgun (WGS) entry which is preliminary data.</text>
</comment>
<keyword evidence="1" id="KW-0472">Membrane</keyword>
<proteinExistence type="predicted"/>
<organism evidence="2 3">
    <name type="scientific">Rubidibacter lacunae KORDI 51-2</name>
    <dbReference type="NCBI Taxonomy" id="582515"/>
    <lineage>
        <taxon>Bacteria</taxon>
        <taxon>Bacillati</taxon>
        <taxon>Cyanobacteriota</taxon>
        <taxon>Cyanophyceae</taxon>
        <taxon>Oscillatoriophycideae</taxon>
        <taxon>Chroococcales</taxon>
        <taxon>Aphanothecaceae</taxon>
        <taxon>Rubidibacter</taxon>
    </lineage>
</organism>
<gene>
    <name evidence="2" type="ORF">KR51_00029670</name>
</gene>
<reference evidence="2 3" key="1">
    <citation type="submission" date="2013-05" db="EMBL/GenBank/DDBJ databases">
        <title>Draft genome sequence of Rubidibacter lacunae KORDI 51-2.</title>
        <authorList>
            <person name="Choi D.H."/>
            <person name="Noh J.H."/>
            <person name="Kwon K.-K."/>
            <person name="Lee J.-H."/>
            <person name="Ryu J.-Y."/>
        </authorList>
    </citation>
    <scope>NUCLEOTIDE SEQUENCE [LARGE SCALE GENOMIC DNA]</scope>
    <source>
        <strain evidence="2 3">KORDI 51-2</strain>
    </source>
</reference>